<keyword evidence="1" id="KW-0812">Transmembrane</keyword>
<dbReference type="Proteomes" id="UP000564425">
    <property type="component" value="Unassembled WGS sequence"/>
</dbReference>
<evidence type="ECO:0000256" key="1">
    <source>
        <dbReference type="SAM" id="Phobius"/>
    </source>
</evidence>
<evidence type="ECO:0000313" key="3">
    <source>
        <dbReference type="Proteomes" id="UP000564425"/>
    </source>
</evidence>
<name>A0A7J9NWX3_METMI</name>
<proteinExistence type="predicted"/>
<protein>
    <submittedName>
        <fullName evidence="2">Uncharacterized protein</fullName>
    </submittedName>
</protein>
<reference evidence="2 3" key="1">
    <citation type="submission" date="2020-07" db="EMBL/GenBank/DDBJ databases">
        <title>Genomic Encyclopedia of Type Strains, Phase IV (KMG-V): Genome sequencing to study the core and pangenomes of soil and plant-associated prokaryotes.</title>
        <authorList>
            <person name="Whitman W."/>
        </authorList>
    </citation>
    <scope>NUCLEOTIDE SEQUENCE [LARGE SCALE GENOMIC DNA]</scope>
    <source>
        <strain evidence="2 3">A1</strain>
    </source>
</reference>
<organism evidence="2 3">
    <name type="scientific">Methanococcus maripaludis</name>
    <name type="common">Methanococcus deltae</name>
    <dbReference type="NCBI Taxonomy" id="39152"/>
    <lineage>
        <taxon>Archaea</taxon>
        <taxon>Methanobacteriati</taxon>
        <taxon>Methanobacteriota</taxon>
        <taxon>Methanomada group</taxon>
        <taxon>Methanococci</taxon>
        <taxon>Methanococcales</taxon>
        <taxon>Methanococcaceae</taxon>
        <taxon>Methanococcus</taxon>
    </lineage>
</organism>
<keyword evidence="1" id="KW-0472">Membrane</keyword>
<keyword evidence="1" id="KW-1133">Transmembrane helix</keyword>
<feature type="transmembrane region" description="Helical" evidence="1">
    <location>
        <begin position="40"/>
        <end position="60"/>
    </location>
</feature>
<dbReference type="RefSeq" id="WP_181501627.1">
    <property type="nucleotide sequence ID" value="NZ_JACDUH010000003.1"/>
</dbReference>
<evidence type="ECO:0000313" key="2">
    <source>
        <dbReference type="EMBL" id="MBA2851807.1"/>
    </source>
</evidence>
<sequence>MSRYKFDKQHEKFNLTIQIVAQAMVIVIVNVIYFYNFISLFHFILVVNALMVTCVLSEVLSAKAILRLYNACDMAVDHIEEMKRKRT</sequence>
<gene>
    <name evidence="2" type="ORF">HNP86_001966</name>
</gene>
<dbReference type="EMBL" id="JACDUH010000003">
    <property type="protein sequence ID" value="MBA2851807.1"/>
    <property type="molecule type" value="Genomic_DNA"/>
</dbReference>
<feature type="transmembrane region" description="Helical" evidence="1">
    <location>
        <begin position="12"/>
        <end position="34"/>
    </location>
</feature>
<accession>A0A7J9NWX3</accession>
<comment type="caution">
    <text evidence="2">The sequence shown here is derived from an EMBL/GenBank/DDBJ whole genome shotgun (WGS) entry which is preliminary data.</text>
</comment>
<dbReference type="AlphaFoldDB" id="A0A7J9NWX3"/>